<keyword evidence="4" id="KW-1185">Reference proteome</keyword>
<dbReference type="GO" id="GO:0006281">
    <property type="term" value="P:DNA repair"/>
    <property type="evidence" value="ECO:0007669"/>
    <property type="project" value="TreeGrafter"/>
</dbReference>
<dbReference type="Gene3D" id="3.40.50.1000">
    <property type="entry name" value="HAD superfamily/HAD-like"/>
    <property type="match status" value="1"/>
</dbReference>
<dbReference type="STRING" id="54915.ADS79_30205"/>
<dbReference type="SFLD" id="SFLDS00003">
    <property type="entry name" value="Haloacid_Dehalogenase"/>
    <property type="match status" value="1"/>
</dbReference>
<evidence type="ECO:0000313" key="4">
    <source>
        <dbReference type="Proteomes" id="UP000319578"/>
    </source>
</evidence>
<dbReference type="PANTHER" id="PTHR43434:SF1">
    <property type="entry name" value="PHOSPHOGLYCOLATE PHOSPHATASE"/>
    <property type="match status" value="1"/>
</dbReference>
<evidence type="ECO:0000313" key="1">
    <source>
        <dbReference type="EMBL" id="GED72518.1"/>
    </source>
</evidence>
<dbReference type="Proteomes" id="UP000036834">
    <property type="component" value="Unassembled WGS sequence"/>
</dbReference>
<reference evidence="1 4" key="3">
    <citation type="submission" date="2019-06" db="EMBL/GenBank/DDBJ databases">
        <title>Whole genome shotgun sequence of Brevibacillus reuszeri NBRC 15719.</title>
        <authorList>
            <person name="Hosoyama A."/>
            <person name="Uohara A."/>
            <person name="Ohji S."/>
            <person name="Ichikawa N."/>
        </authorList>
    </citation>
    <scope>NUCLEOTIDE SEQUENCE [LARGE SCALE GENOMIC DNA]</scope>
    <source>
        <strain evidence="1 4">NBRC 15719</strain>
    </source>
</reference>
<reference evidence="3" key="1">
    <citation type="submission" date="2015-07" db="EMBL/GenBank/DDBJ databases">
        <title>Genome sequencing project for genomic taxonomy and phylogenomics of Bacillus-like bacteria.</title>
        <authorList>
            <person name="Liu B."/>
            <person name="Wang J."/>
            <person name="Zhu Y."/>
            <person name="Liu G."/>
            <person name="Chen Q."/>
            <person name="Chen Z."/>
            <person name="Lan J."/>
            <person name="Che J."/>
            <person name="Ge C."/>
            <person name="Shi H."/>
            <person name="Pan Z."/>
            <person name="Liu X."/>
        </authorList>
    </citation>
    <scope>NUCLEOTIDE SEQUENCE [LARGE SCALE GENOMIC DNA]</scope>
    <source>
        <strain evidence="3">DSM 9887</strain>
    </source>
</reference>
<sequence>MSIPFAILFDMDGTLFQTEKLSTPAFSRTFEQLKDKGLWDGRTPDESEITNVLGMTIEQVWNKLLPGASDEAVHAADTFLLENEIQLIKERITDLYPGVKETLQTLHAQGHALFVASNGQEAYIDAICEEYGIKSLLTDLYSAGRFSTKSKNDLVAKLLSDYQIKQAVMVGDRHSDVEAGTTNGLITIGCDFGFAQPGELEGATIVITNFPQVLEILSKIDTITHSQS</sequence>
<dbReference type="RefSeq" id="WP_049742198.1">
    <property type="nucleotide sequence ID" value="NZ_BJON01000030.1"/>
</dbReference>
<name>A0A0K9YK62_9BACL</name>
<comment type="caution">
    <text evidence="2">The sequence shown here is derived from an EMBL/GenBank/DDBJ whole genome shotgun (WGS) entry which is preliminary data.</text>
</comment>
<dbReference type="InterPro" id="IPR050155">
    <property type="entry name" value="HAD-like_hydrolase_sf"/>
</dbReference>
<dbReference type="Proteomes" id="UP000319578">
    <property type="component" value="Unassembled WGS sequence"/>
</dbReference>
<dbReference type="GO" id="GO:0008967">
    <property type="term" value="F:phosphoglycolate phosphatase activity"/>
    <property type="evidence" value="ECO:0007669"/>
    <property type="project" value="TreeGrafter"/>
</dbReference>
<evidence type="ECO:0000313" key="3">
    <source>
        <dbReference type="Proteomes" id="UP000036834"/>
    </source>
</evidence>
<dbReference type="EMBL" id="LGIQ01000013">
    <property type="protein sequence ID" value="KNB69061.1"/>
    <property type="molecule type" value="Genomic_DNA"/>
</dbReference>
<dbReference type="Pfam" id="PF13419">
    <property type="entry name" value="HAD_2"/>
    <property type="match status" value="1"/>
</dbReference>
<dbReference type="SFLD" id="SFLDG01129">
    <property type="entry name" value="C1.5:_HAD__Beta-PGM__Phosphata"/>
    <property type="match status" value="1"/>
</dbReference>
<dbReference type="SUPFAM" id="SSF56784">
    <property type="entry name" value="HAD-like"/>
    <property type="match status" value="1"/>
</dbReference>
<dbReference type="EMBL" id="BJON01000030">
    <property type="protein sequence ID" value="GED72518.1"/>
    <property type="molecule type" value="Genomic_DNA"/>
</dbReference>
<protein>
    <submittedName>
        <fullName evidence="2">Haloacid dehalogenase</fullName>
    </submittedName>
    <submittedName>
        <fullName evidence="1">MTA/SAH nucleosidase</fullName>
    </submittedName>
</protein>
<dbReference type="InterPro" id="IPR023198">
    <property type="entry name" value="PGP-like_dom2"/>
</dbReference>
<proteinExistence type="predicted"/>
<evidence type="ECO:0000313" key="2">
    <source>
        <dbReference type="EMBL" id="KNB69061.1"/>
    </source>
</evidence>
<gene>
    <name evidence="1" type="primary">pfs</name>
    <name evidence="2" type="ORF">ADS79_30205</name>
    <name evidence="1" type="ORF">BRE01_62200</name>
</gene>
<dbReference type="GO" id="GO:0005829">
    <property type="term" value="C:cytosol"/>
    <property type="evidence" value="ECO:0007669"/>
    <property type="project" value="TreeGrafter"/>
</dbReference>
<dbReference type="NCBIfam" id="TIGR01549">
    <property type="entry name" value="HAD-SF-IA-v1"/>
    <property type="match status" value="1"/>
</dbReference>
<dbReference type="InterPro" id="IPR023214">
    <property type="entry name" value="HAD_sf"/>
</dbReference>
<dbReference type="Gene3D" id="1.10.150.240">
    <property type="entry name" value="Putative phosphatase, domain 2"/>
    <property type="match status" value="1"/>
</dbReference>
<dbReference type="InterPro" id="IPR006439">
    <property type="entry name" value="HAD-SF_hydro_IA"/>
</dbReference>
<dbReference type="AlphaFoldDB" id="A0A0K9YK62"/>
<dbReference type="InterPro" id="IPR041492">
    <property type="entry name" value="HAD_2"/>
</dbReference>
<dbReference type="OrthoDB" id="9792518at2"/>
<organism evidence="2 3">
    <name type="scientific">Brevibacillus reuszeri</name>
    <dbReference type="NCBI Taxonomy" id="54915"/>
    <lineage>
        <taxon>Bacteria</taxon>
        <taxon>Bacillati</taxon>
        <taxon>Bacillota</taxon>
        <taxon>Bacilli</taxon>
        <taxon>Bacillales</taxon>
        <taxon>Paenibacillaceae</taxon>
        <taxon>Brevibacillus</taxon>
    </lineage>
</organism>
<dbReference type="PANTHER" id="PTHR43434">
    <property type="entry name" value="PHOSPHOGLYCOLATE PHOSPHATASE"/>
    <property type="match status" value="1"/>
</dbReference>
<dbReference type="PATRIC" id="fig|54915.3.peg.137"/>
<accession>A0A0K9YK62</accession>
<dbReference type="InterPro" id="IPR036412">
    <property type="entry name" value="HAD-like_sf"/>
</dbReference>
<reference evidence="2" key="2">
    <citation type="submission" date="2015-07" db="EMBL/GenBank/DDBJ databases">
        <title>MeaNS - Measles Nucleotide Surveillance Program.</title>
        <authorList>
            <person name="Tran T."/>
            <person name="Druce J."/>
        </authorList>
    </citation>
    <scope>NUCLEOTIDE SEQUENCE</scope>
    <source>
        <strain evidence="2">DSM 9887</strain>
    </source>
</reference>